<dbReference type="Proteomes" id="UP001553715">
    <property type="component" value="Unassembled WGS sequence"/>
</dbReference>
<keyword evidence="1" id="KW-0732">Signal</keyword>
<feature type="domain" description="Peptidoglycan binding-like" evidence="2">
    <location>
        <begin position="114"/>
        <end position="162"/>
    </location>
</feature>
<evidence type="ECO:0000256" key="1">
    <source>
        <dbReference type="SAM" id="SignalP"/>
    </source>
</evidence>
<dbReference type="InterPro" id="IPR036365">
    <property type="entry name" value="PGBD-like_sf"/>
</dbReference>
<sequence>MLAGVLLLALGAGSAWGALTVLRPAEDPLEVTNFTFVEVVEGEVGASVTLNTVAKWTPEPVGVNRAEGVLTSVEVSAGDEVSQGATLYTVGLRPVVIAQGEVPAFRTIALGIEGPDVEQLQVMLGALGHYGGTADGKAGAGTVAAIKAWQDTLGLEMTGEVGVGDVIFVPSLPMRVALDTEIVDRGASLGGGEEVVQGLPSEPEFWIPVTDTQAGMLTTGTRVEITSPDGGAWEAHAGDQRRDENDAVTVALTGMEGGSICGDGCGQVPVIGQATLSSQIITVESVKGLIVPSAALITQADGQIAVIDDEEMMAPVTVEASAKGMSVITGVETGTRVRVPATATE</sequence>
<dbReference type="SUPFAM" id="SSF47090">
    <property type="entry name" value="PGBD-like"/>
    <property type="match status" value="1"/>
</dbReference>
<evidence type="ECO:0000259" key="2">
    <source>
        <dbReference type="Pfam" id="PF01471"/>
    </source>
</evidence>
<organism evidence="3 4">
    <name type="scientific">Microbacterium profundi</name>
    <dbReference type="NCBI Taxonomy" id="450380"/>
    <lineage>
        <taxon>Bacteria</taxon>
        <taxon>Bacillati</taxon>
        <taxon>Actinomycetota</taxon>
        <taxon>Actinomycetes</taxon>
        <taxon>Micrococcales</taxon>
        <taxon>Microbacteriaceae</taxon>
        <taxon>Microbacterium</taxon>
    </lineage>
</organism>
<name>A0ABV3LNR5_9MICO</name>
<dbReference type="Pfam" id="PF01471">
    <property type="entry name" value="PG_binding_1"/>
    <property type="match status" value="1"/>
</dbReference>
<reference evidence="3 4" key="1">
    <citation type="submission" date="2024-06" db="EMBL/GenBank/DDBJ databases">
        <title>The Natural Products Discovery Center: Release of the First 8490 Sequenced Strains for Exploring Actinobacteria Biosynthetic Diversity.</title>
        <authorList>
            <person name="Kalkreuter E."/>
            <person name="Kautsar S.A."/>
            <person name="Yang D."/>
            <person name="Bader C.D."/>
            <person name="Teijaro C.N."/>
            <person name="Fluegel L."/>
            <person name="Davis C.M."/>
            <person name="Simpson J.R."/>
            <person name="Lauterbach L."/>
            <person name="Steele A.D."/>
            <person name="Gui C."/>
            <person name="Meng S."/>
            <person name="Li G."/>
            <person name="Viehrig K."/>
            <person name="Ye F."/>
            <person name="Su P."/>
            <person name="Kiefer A.F."/>
            <person name="Nichols A."/>
            <person name="Cepeda A.J."/>
            <person name="Yan W."/>
            <person name="Fan B."/>
            <person name="Jiang Y."/>
            <person name="Adhikari A."/>
            <person name="Zheng C.-J."/>
            <person name="Schuster L."/>
            <person name="Cowan T.M."/>
            <person name="Smanski M.J."/>
            <person name="Chevrette M.G."/>
            <person name="De Carvalho L.P.S."/>
            <person name="Shen B."/>
        </authorList>
    </citation>
    <scope>NUCLEOTIDE SEQUENCE [LARGE SCALE GENOMIC DNA]</scope>
    <source>
        <strain evidence="3 4">NPDC077434</strain>
    </source>
</reference>
<dbReference type="InterPro" id="IPR036366">
    <property type="entry name" value="PGBDSf"/>
</dbReference>
<feature type="chain" id="PRO_5047498146" evidence="1">
    <location>
        <begin position="18"/>
        <end position="345"/>
    </location>
</feature>
<dbReference type="RefSeq" id="WP_235272332.1">
    <property type="nucleotide sequence ID" value="NZ_JBFBMH010000029.1"/>
</dbReference>
<accession>A0ABV3LNR5</accession>
<proteinExistence type="predicted"/>
<evidence type="ECO:0000313" key="4">
    <source>
        <dbReference type="Proteomes" id="UP001553715"/>
    </source>
</evidence>
<evidence type="ECO:0000313" key="3">
    <source>
        <dbReference type="EMBL" id="MEW1976398.1"/>
    </source>
</evidence>
<dbReference type="InterPro" id="IPR002477">
    <property type="entry name" value="Peptidoglycan-bd-like"/>
</dbReference>
<dbReference type="EMBL" id="JBFBMH010000029">
    <property type="protein sequence ID" value="MEW1976398.1"/>
    <property type="molecule type" value="Genomic_DNA"/>
</dbReference>
<dbReference type="Gene3D" id="1.10.101.10">
    <property type="entry name" value="PGBD-like superfamily/PGBD"/>
    <property type="match status" value="1"/>
</dbReference>
<comment type="caution">
    <text evidence="3">The sequence shown here is derived from an EMBL/GenBank/DDBJ whole genome shotgun (WGS) entry which is preliminary data.</text>
</comment>
<protein>
    <submittedName>
        <fullName evidence="3">Peptidoglycan-binding domain-containing protein</fullName>
    </submittedName>
</protein>
<gene>
    <name evidence="3" type="ORF">AB0301_15170</name>
</gene>
<keyword evidence="4" id="KW-1185">Reference proteome</keyword>
<feature type="signal peptide" evidence="1">
    <location>
        <begin position="1"/>
        <end position="17"/>
    </location>
</feature>